<reference evidence="1" key="1">
    <citation type="submission" date="2018-06" db="EMBL/GenBank/DDBJ databases">
        <authorList>
            <person name="Zhirakovskaya E."/>
        </authorList>
    </citation>
    <scope>NUCLEOTIDE SEQUENCE</scope>
</reference>
<proteinExistence type="predicted"/>
<keyword evidence="1" id="KW-0808">Transferase</keyword>
<evidence type="ECO:0000313" key="1">
    <source>
        <dbReference type="EMBL" id="VAX33471.1"/>
    </source>
</evidence>
<gene>
    <name evidence="1" type="ORF">MNBD_NITROSPIRAE02-1004</name>
</gene>
<protein>
    <submittedName>
        <fullName evidence="1">Glucosyl-3-phosphoglycerate synthase</fullName>
        <ecNumber evidence="1">2.4.1.266</ecNumber>
    </submittedName>
</protein>
<dbReference type="InterPro" id="IPR029044">
    <property type="entry name" value="Nucleotide-diphossugar_trans"/>
</dbReference>
<dbReference type="GO" id="GO:0016757">
    <property type="term" value="F:glycosyltransferase activity"/>
    <property type="evidence" value="ECO:0007669"/>
    <property type="project" value="UniProtKB-KW"/>
</dbReference>
<sequence length="403" mass="45949">MSDFYQTGVISTFHKLGVLNLEKIEAELIWHSQDRPIALVLPSLFSEIEGDALNSIIRELKEVRYIAEVVVTLGPCTREEFQHARDFFSVLPQKTTLIWNNGEKVSDVYRDIEEARLPLGEPGKGKSAWMAYGYVLARREPRVIALHDCDIVDYRRDLLARLCYPVVNPNLDYEFCKGYYSRVTDRLHGRVTRLLVFPLIRALQKIIGFTPLLVYFDSFRYPLAGEFSMNVELARVIRIPADWGLEVGVLAEVHRNSATRRICQVDIAENYEHKHQELSPDDASRGLMKMCIDISKSLFRTLASEGVIFSEGFFKALIATYVRTAQDMLKRFEDDAAINGLFFDRHAESLAVETFTNGIKMAADIIMKDPLGVPLIPSWDRVTSAIPDILNKLKEAVEEDNKI</sequence>
<organism evidence="1">
    <name type="scientific">hydrothermal vent metagenome</name>
    <dbReference type="NCBI Taxonomy" id="652676"/>
    <lineage>
        <taxon>unclassified sequences</taxon>
        <taxon>metagenomes</taxon>
        <taxon>ecological metagenomes</taxon>
    </lineage>
</organism>
<accession>A0A3B1D3X3</accession>
<dbReference type="SUPFAM" id="SSF53448">
    <property type="entry name" value="Nucleotide-diphospho-sugar transferases"/>
    <property type="match status" value="1"/>
</dbReference>
<dbReference type="AlphaFoldDB" id="A0A3B1D3X3"/>
<dbReference type="Gene3D" id="3.90.550.10">
    <property type="entry name" value="Spore Coat Polysaccharide Biosynthesis Protein SpsA, Chain A"/>
    <property type="match status" value="1"/>
</dbReference>
<dbReference type="EC" id="2.4.1.266" evidence="1"/>
<keyword evidence="1" id="KW-0328">Glycosyltransferase</keyword>
<dbReference type="EMBL" id="UOGH01000296">
    <property type="protein sequence ID" value="VAX33471.1"/>
    <property type="molecule type" value="Genomic_DNA"/>
</dbReference>
<name>A0A3B1D3X3_9ZZZZ</name>